<dbReference type="AlphaFoldDB" id="B8CBT5"/>
<feature type="compositionally biased region" description="Basic residues" evidence="2">
    <location>
        <begin position="200"/>
        <end position="210"/>
    </location>
</feature>
<feature type="transmembrane region" description="Helical" evidence="3">
    <location>
        <begin position="501"/>
        <end position="520"/>
    </location>
</feature>
<dbReference type="eggNOG" id="ENOG502SM5R">
    <property type="taxonomic scope" value="Eukaryota"/>
</dbReference>
<evidence type="ECO:0000313" key="6">
    <source>
        <dbReference type="Proteomes" id="UP000001449"/>
    </source>
</evidence>
<evidence type="ECO:0000259" key="4">
    <source>
        <dbReference type="PROSITE" id="PS50237"/>
    </source>
</evidence>
<feature type="transmembrane region" description="Helical" evidence="3">
    <location>
        <begin position="927"/>
        <end position="952"/>
    </location>
</feature>
<feature type="transmembrane region" description="Helical" evidence="3">
    <location>
        <begin position="736"/>
        <end position="757"/>
    </location>
</feature>
<dbReference type="HOGENOM" id="CLU_288122_0_0_1"/>
<gene>
    <name evidence="5" type="ORF">THAPSDRAFT_24722</name>
</gene>
<reference evidence="5 6" key="1">
    <citation type="journal article" date="2004" name="Science">
        <title>The genome of the diatom Thalassiosira pseudonana: ecology, evolution, and metabolism.</title>
        <authorList>
            <person name="Armbrust E.V."/>
            <person name="Berges J.A."/>
            <person name="Bowler C."/>
            <person name="Green B.R."/>
            <person name="Martinez D."/>
            <person name="Putnam N.H."/>
            <person name="Zhou S."/>
            <person name="Allen A.E."/>
            <person name="Apt K.E."/>
            <person name="Bechner M."/>
            <person name="Brzezinski M.A."/>
            <person name="Chaal B.K."/>
            <person name="Chiovitti A."/>
            <person name="Davis A.K."/>
            <person name="Demarest M.S."/>
            <person name="Detter J.C."/>
            <person name="Glavina T."/>
            <person name="Goodstein D."/>
            <person name="Hadi M.Z."/>
            <person name="Hellsten U."/>
            <person name="Hildebrand M."/>
            <person name="Jenkins B.D."/>
            <person name="Jurka J."/>
            <person name="Kapitonov V.V."/>
            <person name="Kroger N."/>
            <person name="Lau W.W."/>
            <person name="Lane T.W."/>
            <person name="Larimer F.W."/>
            <person name="Lippmeier J.C."/>
            <person name="Lucas S."/>
            <person name="Medina M."/>
            <person name="Montsant A."/>
            <person name="Obornik M."/>
            <person name="Parker M.S."/>
            <person name="Palenik B."/>
            <person name="Pazour G.J."/>
            <person name="Richardson P.M."/>
            <person name="Rynearson T.A."/>
            <person name="Saito M.A."/>
            <person name="Schwartz D.C."/>
            <person name="Thamatrakoln K."/>
            <person name="Valentin K."/>
            <person name="Vardi A."/>
            <person name="Wilkerson F.P."/>
            <person name="Rokhsar D.S."/>
        </authorList>
    </citation>
    <scope>NUCLEOTIDE SEQUENCE [LARGE SCALE GENOMIC DNA]</scope>
    <source>
        <strain evidence="5 6">CCMP1335</strain>
    </source>
</reference>
<keyword evidence="3" id="KW-0812">Transmembrane</keyword>
<dbReference type="PROSITE" id="PS50237">
    <property type="entry name" value="HECT"/>
    <property type="match status" value="1"/>
</dbReference>
<feature type="transmembrane region" description="Helical" evidence="3">
    <location>
        <begin position="294"/>
        <end position="315"/>
    </location>
</feature>
<evidence type="ECO:0000256" key="1">
    <source>
        <dbReference type="PROSITE-ProRule" id="PRU00104"/>
    </source>
</evidence>
<comment type="caution">
    <text evidence="1">Lacks conserved residue(s) required for the propagation of feature annotation.</text>
</comment>
<feature type="transmembrane region" description="Helical" evidence="3">
    <location>
        <begin position="706"/>
        <end position="724"/>
    </location>
</feature>
<feature type="compositionally biased region" description="Polar residues" evidence="2">
    <location>
        <begin position="211"/>
        <end position="226"/>
    </location>
</feature>
<dbReference type="GO" id="GO:0004842">
    <property type="term" value="F:ubiquitin-protein transferase activity"/>
    <property type="evidence" value="ECO:0007669"/>
    <property type="project" value="InterPro"/>
</dbReference>
<dbReference type="GeneID" id="7447883"/>
<feature type="compositionally biased region" description="Low complexity" evidence="2">
    <location>
        <begin position="173"/>
        <end position="186"/>
    </location>
</feature>
<dbReference type="InParanoid" id="B8CBT5"/>
<keyword evidence="3" id="KW-0472">Membrane</keyword>
<dbReference type="Proteomes" id="UP000001449">
    <property type="component" value="Chromosome 13"/>
</dbReference>
<protein>
    <recommendedName>
        <fullName evidence="4">HECT domain-containing protein</fullName>
    </recommendedName>
</protein>
<feature type="compositionally biased region" description="Polar residues" evidence="2">
    <location>
        <begin position="13"/>
        <end position="22"/>
    </location>
</feature>
<feature type="domain" description="HECT" evidence="4">
    <location>
        <begin position="948"/>
        <end position="976"/>
    </location>
</feature>
<sequence>MTASRKKVFSRATAPTSSSNSKKSGEGYFPDDPMSSATNSGGGGGSRERMNSTGSAANIMGHVRKKSITSGISTLFRRQPTPDPYAGNVASGGEQGVLPPSNYAAVELSAAGVGASVTNTASVSSTAVTNKARASAQETVASDPSLSFQPTSSSYETNDDDEYHINNTESSFDDSLGASGSVSSASDRGRHAGRGGGKSKGTKKKDRNRSRSNSAGKSRNTISTTAPRLPRRYRGFSTSISSLFLDESIVCGALSCCGLLLSSRTEHLLNERNVKRGLTRRGQKAGGSRAPSRILGISLVVTILMICGSFVIWGFKDNYEDYNGAGYDYDNGGKRNGGGNNNKYDDGYNANNNAMDDAVQDANNANYDDAAAAAGDDAVANDDAARGGDDDAVANDDAAAGGGDDIYNRKLVYSDFDNGLSTSTKRHNFNGIMKIRDYQEHVIEPVFGVVNSAYVDLMSQFEEDEYAAHSIDGRRLEKENRNHQFHQQQQRHLQDNSSKDIGAQVRTLVIVCFLFMLGVVGRRRRMRTRFAILRSRAQDDHLYYASLLTNPSGSLATPDGTLMENFHEREDKYDGACSHTLFGCYPVDNQSANYADYLESSNEQLQQGKLRKGGDFMNRTMNTIFSCCCGVLCKCWCQVCSVCALAQEARETRLLLPPKMQRIDLITHQPFHEYANEVNNVRRRFMERASRTWYQHYSALSQLSRYILIGFAVTVVLVTVTLLVHPRGSFTWADAVVLLATFGQSFLVLTIVFGIFHRSDLSFDAVVKFFAVGFVICVPVGFVIEGLLINGLVAMLYVLYYSIRIIAGESFDVWIINNHHLLWVVGELVNAFLVAALVEELCKYYGFRFIEHPDLLFLTGLDRSAEQAQVQGGIDSYKYDSQIVSDFSRSQESDCGNVDSRDRRRKKLNQDGDEEEDPDLRTLRQQAAAITTGMISVAVGLACAENFLYVFFLGGTGGDMGAVTQEFAILLFRSIFPVHALAAAMQSINMIKKFIEEKHGGTDHIGVGKVILPAVLLHGTFDAILMSITAYIESSWDNFYEKNDDYEDGFLPYNPIIVNACAWVGIIGVMIVSFGWYTYQNQVQMIKLMRIEQKNQSRSKQNNFNTPELV</sequence>
<organism evidence="5 6">
    <name type="scientific">Thalassiosira pseudonana</name>
    <name type="common">Marine diatom</name>
    <name type="synonym">Cyclotella nana</name>
    <dbReference type="NCBI Taxonomy" id="35128"/>
    <lineage>
        <taxon>Eukaryota</taxon>
        <taxon>Sar</taxon>
        <taxon>Stramenopiles</taxon>
        <taxon>Ochrophyta</taxon>
        <taxon>Bacillariophyta</taxon>
        <taxon>Coscinodiscophyceae</taxon>
        <taxon>Thalassiosirophycidae</taxon>
        <taxon>Thalassiosirales</taxon>
        <taxon>Thalassiosiraceae</taxon>
        <taxon>Thalassiosira</taxon>
    </lineage>
</organism>
<proteinExistence type="predicted"/>
<dbReference type="EMBL" id="CM000648">
    <property type="protein sequence ID" value="EED89374.1"/>
    <property type="molecule type" value="Genomic_DNA"/>
</dbReference>
<feature type="transmembrane region" description="Helical" evidence="3">
    <location>
        <begin position="1010"/>
        <end position="1032"/>
    </location>
</feature>
<feature type="region of interest" description="Disordered" evidence="2">
    <location>
        <begin position="330"/>
        <end position="355"/>
    </location>
</feature>
<name>B8CBT5_THAPS</name>
<keyword evidence="3" id="KW-1133">Transmembrane helix</keyword>
<feature type="region of interest" description="Disordered" evidence="2">
    <location>
        <begin position="135"/>
        <end position="228"/>
    </location>
</feature>
<keyword evidence="1" id="KW-0833">Ubl conjugation pathway</keyword>
<evidence type="ECO:0000256" key="2">
    <source>
        <dbReference type="SAM" id="MobiDB-lite"/>
    </source>
</evidence>
<feature type="transmembrane region" description="Helical" evidence="3">
    <location>
        <begin position="769"/>
        <end position="800"/>
    </location>
</feature>
<keyword evidence="6" id="KW-1185">Reference proteome</keyword>
<feature type="region of interest" description="Disordered" evidence="2">
    <location>
        <begin position="1"/>
        <end position="100"/>
    </location>
</feature>
<dbReference type="InterPro" id="IPR026898">
    <property type="entry name" value="PrsW"/>
</dbReference>
<feature type="transmembrane region" description="Helical" evidence="3">
    <location>
        <begin position="820"/>
        <end position="838"/>
    </location>
</feature>
<dbReference type="OMA" id="HQPFHEY"/>
<feature type="compositionally biased region" description="Polar residues" evidence="2">
    <location>
        <begin position="136"/>
        <end position="156"/>
    </location>
</feature>
<dbReference type="RefSeq" id="XP_002293638.1">
    <property type="nucleotide sequence ID" value="XM_002293602.1"/>
</dbReference>
<dbReference type="PaxDb" id="35128-Thaps24722"/>
<feature type="transmembrane region" description="Helical" evidence="3">
    <location>
        <begin position="1056"/>
        <end position="1079"/>
    </location>
</feature>
<evidence type="ECO:0000313" key="5">
    <source>
        <dbReference type="EMBL" id="EED89374.1"/>
    </source>
</evidence>
<reference evidence="5 6" key="2">
    <citation type="journal article" date="2008" name="Nature">
        <title>The Phaeodactylum genome reveals the evolutionary history of diatom genomes.</title>
        <authorList>
            <person name="Bowler C."/>
            <person name="Allen A.E."/>
            <person name="Badger J.H."/>
            <person name="Grimwood J."/>
            <person name="Jabbari K."/>
            <person name="Kuo A."/>
            <person name="Maheswari U."/>
            <person name="Martens C."/>
            <person name="Maumus F."/>
            <person name="Otillar R.P."/>
            <person name="Rayko E."/>
            <person name="Salamov A."/>
            <person name="Vandepoele K."/>
            <person name="Beszteri B."/>
            <person name="Gruber A."/>
            <person name="Heijde M."/>
            <person name="Katinka M."/>
            <person name="Mock T."/>
            <person name="Valentin K."/>
            <person name="Verret F."/>
            <person name="Berges J.A."/>
            <person name="Brownlee C."/>
            <person name="Cadoret J.P."/>
            <person name="Chiovitti A."/>
            <person name="Choi C.J."/>
            <person name="Coesel S."/>
            <person name="De Martino A."/>
            <person name="Detter J.C."/>
            <person name="Durkin C."/>
            <person name="Falciatore A."/>
            <person name="Fournet J."/>
            <person name="Haruta M."/>
            <person name="Huysman M.J."/>
            <person name="Jenkins B.D."/>
            <person name="Jiroutova K."/>
            <person name="Jorgensen R.E."/>
            <person name="Joubert Y."/>
            <person name="Kaplan A."/>
            <person name="Kroger N."/>
            <person name="Kroth P.G."/>
            <person name="La Roche J."/>
            <person name="Lindquist E."/>
            <person name="Lommer M."/>
            <person name="Martin-Jezequel V."/>
            <person name="Lopez P.J."/>
            <person name="Lucas S."/>
            <person name="Mangogna M."/>
            <person name="McGinnis K."/>
            <person name="Medlin L.K."/>
            <person name="Montsant A."/>
            <person name="Oudot-Le Secq M.P."/>
            <person name="Napoli C."/>
            <person name="Obornik M."/>
            <person name="Parker M.S."/>
            <person name="Petit J.L."/>
            <person name="Porcel B.M."/>
            <person name="Poulsen N."/>
            <person name="Robison M."/>
            <person name="Rychlewski L."/>
            <person name="Rynearson T.A."/>
            <person name="Schmutz J."/>
            <person name="Shapiro H."/>
            <person name="Siaut M."/>
            <person name="Stanley M."/>
            <person name="Sussman M.R."/>
            <person name="Taylor A.R."/>
            <person name="Vardi A."/>
            <person name="von Dassow P."/>
            <person name="Vyverman W."/>
            <person name="Willis A."/>
            <person name="Wyrwicz L.S."/>
            <person name="Rokhsar D.S."/>
            <person name="Weissenbach J."/>
            <person name="Armbrust E.V."/>
            <person name="Green B.R."/>
            <person name="Van de Peer Y."/>
            <person name="Grigoriev I.V."/>
        </authorList>
    </citation>
    <scope>NUCLEOTIDE SEQUENCE [LARGE SCALE GENOMIC DNA]</scope>
    <source>
        <strain evidence="5 6">CCMP1335</strain>
    </source>
</reference>
<evidence type="ECO:0000256" key="3">
    <source>
        <dbReference type="SAM" id="Phobius"/>
    </source>
</evidence>
<feature type="region of interest" description="Disordered" evidence="2">
    <location>
        <begin position="888"/>
        <end position="920"/>
    </location>
</feature>
<accession>B8CBT5</accession>
<dbReference type="GO" id="GO:0008233">
    <property type="term" value="F:peptidase activity"/>
    <property type="evidence" value="ECO:0007669"/>
    <property type="project" value="InterPro"/>
</dbReference>
<dbReference type="KEGG" id="tps:THAPSDRAFT_24722"/>
<feature type="transmembrane region" description="Helical" evidence="3">
    <location>
        <begin position="967"/>
        <end position="989"/>
    </location>
</feature>
<dbReference type="Pfam" id="PF13367">
    <property type="entry name" value="PrsW-protease"/>
    <property type="match status" value="1"/>
</dbReference>
<dbReference type="InterPro" id="IPR000569">
    <property type="entry name" value="HECT_dom"/>
</dbReference>